<dbReference type="NCBIfam" id="NF008037">
    <property type="entry name" value="PRK10769.1"/>
    <property type="match status" value="1"/>
</dbReference>
<comment type="caution">
    <text evidence="11">The sequence shown here is derived from an EMBL/GenBank/DDBJ whole genome shotgun (WGS) entry which is preliminary data.</text>
</comment>
<evidence type="ECO:0000256" key="4">
    <source>
        <dbReference type="ARBA" id="ARBA00022563"/>
    </source>
</evidence>
<sequence>MLSLIVAMAENRVIGRNNALPWHLPNDLQYFKRVTMGKPIIMGRKTFESIGRPLPGRRNIVISRQKNLQFDGVDCVSSLEEAITLGENIAFVEGHEEVMVIGGAQIYQSILPMVDRLYITHVHSNVEGDAFFPHVSWSLFQEVAREDFSAQEPNPYNYSFVVYDRLAADN</sequence>
<evidence type="ECO:0000256" key="9">
    <source>
        <dbReference type="RuleBase" id="RU004474"/>
    </source>
</evidence>
<comment type="function">
    <text evidence="7 8">Key enzyme in folate metabolism. Catalyzes an essential reaction for de novo glycine and purine synthesis, and for DNA precursor synthesis.</text>
</comment>
<keyword evidence="5 8" id="KW-0521">NADP</keyword>
<evidence type="ECO:0000256" key="3">
    <source>
        <dbReference type="ARBA" id="ARBA00012856"/>
    </source>
</evidence>
<gene>
    <name evidence="11" type="primary">folA</name>
    <name evidence="11" type="ORF">O1D97_10655</name>
</gene>
<proteinExistence type="inferred from homology"/>
<protein>
    <recommendedName>
        <fullName evidence="3 8">Dihydrofolate reductase</fullName>
        <ecNumber evidence="3 8">1.5.1.3</ecNumber>
    </recommendedName>
</protein>
<dbReference type="PIRSF" id="PIRSF000194">
    <property type="entry name" value="DHFR"/>
    <property type="match status" value="1"/>
</dbReference>
<accession>A0ABT4JUN2</accession>
<evidence type="ECO:0000256" key="8">
    <source>
        <dbReference type="PIRNR" id="PIRNR000194"/>
    </source>
</evidence>
<dbReference type="SUPFAM" id="SSF53597">
    <property type="entry name" value="Dihydrofolate reductase-like"/>
    <property type="match status" value="1"/>
</dbReference>
<dbReference type="CDD" id="cd00209">
    <property type="entry name" value="DHFR"/>
    <property type="match status" value="1"/>
</dbReference>
<name>A0ABT4JUN2_9GAMM</name>
<dbReference type="Proteomes" id="UP001149719">
    <property type="component" value="Unassembled WGS sequence"/>
</dbReference>
<organism evidence="11 12">
    <name type="scientific">Marinomonas phaeophyticola</name>
    <dbReference type="NCBI Taxonomy" id="3004091"/>
    <lineage>
        <taxon>Bacteria</taxon>
        <taxon>Pseudomonadati</taxon>
        <taxon>Pseudomonadota</taxon>
        <taxon>Gammaproteobacteria</taxon>
        <taxon>Oceanospirillales</taxon>
        <taxon>Oceanospirillaceae</taxon>
        <taxon>Marinomonas</taxon>
    </lineage>
</organism>
<evidence type="ECO:0000256" key="1">
    <source>
        <dbReference type="ARBA" id="ARBA00004903"/>
    </source>
</evidence>
<evidence type="ECO:0000256" key="2">
    <source>
        <dbReference type="ARBA" id="ARBA00009539"/>
    </source>
</evidence>
<dbReference type="RefSeq" id="WP_269125460.1">
    <property type="nucleotide sequence ID" value="NZ_JAPUBN010000016.1"/>
</dbReference>
<dbReference type="Pfam" id="PF00186">
    <property type="entry name" value="DHFR_1"/>
    <property type="match status" value="1"/>
</dbReference>
<dbReference type="InterPro" id="IPR017925">
    <property type="entry name" value="DHFR_CS"/>
</dbReference>
<keyword evidence="12" id="KW-1185">Reference proteome</keyword>
<dbReference type="InterPro" id="IPR001796">
    <property type="entry name" value="DHFR_dom"/>
</dbReference>
<feature type="domain" description="DHFR" evidence="10">
    <location>
        <begin position="1"/>
        <end position="165"/>
    </location>
</feature>
<evidence type="ECO:0000313" key="11">
    <source>
        <dbReference type="EMBL" id="MCZ2722094.1"/>
    </source>
</evidence>
<keyword evidence="6 8" id="KW-0560">Oxidoreductase</keyword>
<dbReference type="InterPro" id="IPR024072">
    <property type="entry name" value="DHFR-like_dom_sf"/>
</dbReference>
<dbReference type="EC" id="1.5.1.3" evidence="3 8"/>
<dbReference type="PANTHER" id="PTHR48069:SF3">
    <property type="entry name" value="DIHYDROFOLATE REDUCTASE"/>
    <property type="match status" value="1"/>
</dbReference>
<reference evidence="11" key="1">
    <citation type="submission" date="2022-12" db="EMBL/GenBank/DDBJ databases">
        <title>Marinomonas 15G1-11 sp. nov, isolated from marine algae.</title>
        <authorList>
            <person name="Butt M."/>
            <person name="Choi D.G."/>
            <person name="Kim J.M."/>
            <person name="Lee J.K."/>
            <person name="Baek J.H."/>
            <person name="Jeon C.O."/>
        </authorList>
    </citation>
    <scope>NUCLEOTIDE SEQUENCE</scope>
    <source>
        <strain evidence="11">15G1-11</strain>
    </source>
</reference>
<dbReference type="PROSITE" id="PS00075">
    <property type="entry name" value="DHFR_1"/>
    <property type="match status" value="1"/>
</dbReference>
<comment type="similarity">
    <text evidence="2 8 9">Belongs to the dihydrofolate reductase family.</text>
</comment>
<evidence type="ECO:0000256" key="5">
    <source>
        <dbReference type="ARBA" id="ARBA00022857"/>
    </source>
</evidence>
<comment type="catalytic activity">
    <reaction evidence="8">
        <text>(6S)-5,6,7,8-tetrahydrofolate + NADP(+) = 7,8-dihydrofolate + NADPH + H(+)</text>
        <dbReference type="Rhea" id="RHEA:15009"/>
        <dbReference type="ChEBI" id="CHEBI:15378"/>
        <dbReference type="ChEBI" id="CHEBI:57451"/>
        <dbReference type="ChEBI" id="CHEBI:57453"/>
        <dbReference type="ChEBI" id="CHEBI:57783"/>
        <dbReference type="ChEBI" id="CHEBI:58349"/>
        <dbReference type="EC" id="1.5.1.3"/>
    </reaction>
</comment>
<evidence type="ECO:0000313" key="12">
    <source>
        <dbReference type="Proteomes" id="UP001149719"/>
    </source>
</evidence>
<dbReference type="PROSITE" id="PS51330">
    <property type="entry name" value="DHFR_2"/>
    <property type="match status" value="1"/>
</dbReference>
<dbReference type="Gene3D" id="3.40.430.10">
    <property type="entry name" value="Dihydrofolate Reductase, subunit A"/>
    <property type="match status" value="1"/>
</dbReference>
<dbReference type="EMBL" id="JAPUBN010000016">
    <property type="protein sequence ID" value="MCZ2722094.1"/>
    <property type="molecule type" value="Genomic_DNA"/>
</dbReference>
<dbReference type="PRINTS" id="PR00070">
    <property type="entry name" value="DHFR"/>
</dbReference>
<evidence type="ECO:0000256" key="6">
    <source>
        <dbReference type="ARBA" id="ARBA00023002"/>
    </source>
</evidence>
<dbReference type="PANTHER" id="PTHR48069">
    <property type="entry name" value="DIHYDROFOLATE REDUCTASE"/>
    <property type="match status" value="1"/>
</dbReference>
<comment type="pathway">
    <text evidence="1 8">Cofactor biosynthesis; tetrahydrofolate biosynthesis; 5,6,7,8-tetrahydrofolate from 7,8-dihydrofolate: step 1/1.</text>
</comment>
<evidence type="ECO:0000256" key="7">
    <source>
        <dbReference type="ARBA" id="ARBA00025067"/>
    </source>
</evidence>
<evidence type="ECO:0000259" key="10">
    <source>
        <dbReference type="PROSITE" id="PS51330"/>
    </source>
</evidence>
<dbReference type="InterPro" id="IPR012259">
    <property type="entry name" value="DHFR"/>
</dbReference>
<keyword evidence="4 8" id="KW-0554">One-carbon metabolism</keyword>